<organism evidence="6 7">
    <name type="scientific">Isoptericola luteus</name>
    <dbReference type="NCBI Taxonomy" id="2879484"/>
    <lineage>
        <taxon>Bacteria</taxon>
        <taxon>Bacillati</taxon>
        <taxon>Actinomycetota</taxon>
        <taxon>Actinomycetes</taxon>
        <taxon>Micrococcales</taxon>
        <taxon>Promicromonosporaceae</taxon>
        <taxon>Isoptericola</taxon>
    </lineage>
</organism>
<proteinExistence type="inferred from homology"/>
<comment type="catalytic activity">
    <reaction evidence="4">
        <text>L-alanine = D-alanine</text>
        <dbReference type="Rhea" id="RHEA:20249"/>
        <dbReference type="ChEBI" id="CHEBI:57416"/>
        <dbReference type="ChEBI" id="CHEBI:57972"/>
        <dbReference type="EC" id="5.1.1.1"/>
    </reaction>
</comment>
<accession>A0ABS7ZC43</accession>
<keyword evidence="7" id="KW-1185">Reference proteome</keyword>
<keyword evidence="3 4" id="KW-0413">Isomerase</keyword>
<evidence type="ECO:0000256" key="2">
    <source>
        <dbReference type="ARBA" id="ARBA00022898"/>
    </source>
</evidence>
<comment type="caution">
    <text evidence="6">The sequence shown here is derived from an EMBL/GenBank/DDBJ whole genome shotgun (WGS) entry which is preliminary data.</text>
</comment>
<dbReference type="InterPro" id="IPR029066">
    <property type="entry name" value="PLP-binding_barrel"/>
</dbReference>
<dbReference type="EC" id="5.1.1.1" evidence="4"/>
<dbReference type="Pfam" id="PF01168">
    <property type="entry name" value="Ala_racemase_N"/>
    <property type="match status" value="1"/>
</dbReference>
<dbReference type="SUPFAM" id="SSF51419">
    <property type="entry name" value="PLP-binding barrel"/>
    <property type="match status" value="1"/>
</dbReference>
<dbReference type="InterPro" id="IPR000821">
    <property type="entry name" value="Ala_racemase"/>
</dbReference>
<dbReference type="SMART" id="SM01005">
    <property type="entry name" value="Ala_racemase_C"/>
    <property type="match status" value="1"/>
</dbReference>
<dbReference type="InterPro" id="IPR009006">
    <property type="entry name" value="Ala_racemase/Decarboxylase_C"/>
</dbReference>
<dbReference type="PANTHER" id="PTHR30511">
    <property type="entry name" value="ALANINE RACEMASE"/>
    <property type="match status" value="1"/>
</dbReference>
<feature type="modified residue" description="N6-(pyridoxal phosphate)lysine" evidence="4">
    <location>
        <position position="52"/>
    </location>
</feature>
<dbReference type="Proteomes" id="UP001319870">
    <property type="component" value="Unassembled WGS sequence"/>
</dbReference>
<name>A0ABS7ZC43_9MICO</name>
<comment type="cofactor">
    <cofactor evidence="1 4">
        <name>pyridoxal 5'-phosphate</name>
        <dbReference type="ChEBI" id="CHEBI:597326"/>
    </cofactor>
</comment>
<dbReference type="Gene3D" id="2.40.37.10">
    <property type="entry name" value="Lyase, Ornithine Decarboxylase, Chain A, domain 1"/>
    <property type="match status" value="1"/>
</dbReference>
<protein>
    <recommendedName>
        <fullName evidence="4">Alanine racemase</fullName>
        <ecNumber evidence="4">5.1.1.1</ecNumber>
    </recommendedName>
</protein>
<evidence type="ECO:0000256" key="4">
    <source>
        <dbReference type="HAMAP-Rule" id="MF_01201"/>
    </source>
</evidence>
<reference evidence="6 7" key="1">
    <citation type="submission" date="2021-09" db="EMBL/GenBank/DDBJ databases">
        <title>Isoptericola luteus sp. nov., a novel bacterium isolated from Harbin, the capital city of Heilongjiang province.</title>
        <authorList>
            <person name="Li J."/>
        </authorList>
    </citation>
    <scope>NUCLEOTIDE SEQUENCE [LARGE SCALE GENOMIC DNA]</scope>
    <source>
        <strain evidence="6 7">NEAU-Y5</strain>
    </source>
</reference>
<evidence type="ECO:0000313" key="7">
    <source>
        <dbReference type="Proteomes" id="UP001319870"/>
    </source>
</evidence>
<gene>
    <name evidence="6" type="primary">alr</name>
    <name evidence="6" type="ORF">LEP48_04535</name>
</gene>
<keyword evidence="2 4" id="KW-0663">Pyridoxal phosphate</keyword>
<dbReference type="Pfam" id="PF00842">
    <property type="entry name" value="Ala_racemase_C"/>
    <property type="match status" value="1"/>
</dbReference>
<comment type="similarity">
    <text evidence="4">Belongs to the alanine racemase family.</text>
</comment>
<dbReference type="SUPFAM" id="SSF50621">
    <property type="entry name" value="Alanine racemase C-terminal domain-like"/>
    <property type="match status" value="1"/>
</dbReference>
<sequence>MTVSAPALPHPADLPFEAGTAARAVVDLTAVRDNVRALGERAAGAAVMAVVKADGYGHGMLPVARAALAGGATWLGTAVPAEAFALRAGGVTPADARVLTWLCTPGAPFERLVSAQVDVAVAAPWALDEVAAGARAAGEPARVHLKVDTGLGRSGIMPADLPDVVRRAAAYEADGVLRVVGVMSHLACADEPGHPSIMLQARAFDEAAATVEAAGLRPEVRHLANSAGVLTDPRLHYDLVRPGISVYGHSPAPALGAPGDFGLRGAMTLQARLVTVKDVPAGHGVSYGHHYTTTQDTRLGVVPLGYADGIPRHASGGAVGVGGPVGVGSRGTARVLRVAGRVCMDQVVLDLGPGATERAGDVVTLFGASDGVARGALRPNAQDWADAAGTISYEIVTGIGGRVPRVHVGATALDTAPRPTTEAAL</sequence>
<dbReference type="InterPro" id="IPR011079">
    <property type="entry name" value="Ala_racemase_C"/>
</dbReference>
<dbReference type="InterPro" id="IPR001608">
    <property type="entry name" value="Ala_racemase_N"/>
</dbReference>
<dbReference type="EMBL" id="JAIXCQ010000002">
    <property type="protein sequence ID" value="MCA5892621.1"/>
    <property type="molecule type" value="Genomic_DNA"/>
</dbReference>
<dbReference type="PROSITE" id="PS00395">
    <property type="entry name" value="ALANINE_RACEMASE"/>
    <property type="match status" value="1"/>
</dbReference>
<comment type="function">
    <text evidence="4">Catalyzes the interconversion of L-alanine and D-alanine. May also act on other amino acids.</text>
</comment>
<dbReference type="HAMAP" id="MF_01201">
    <property type="entry name" value="Ala_racemase"/>
    <property type="match status" value="1"/>
</dbReference>
<dbReference type="GO" id="GO:0008784">
    <property type="term" value="F:alanine racemase activity"/>
    <property type="evidence" value="ECO:0007669"/>
    <property type="project" value="UniProtKB-EC"/>
</dbReference>
<dbReference type="PRINTS" id="PR00992">
    <property type="entry name" value="ALARACEMASE"/>
</dbReference>
<dbReference type="CDD" id="cd00430">
    <property type="entry name" value="PLPDE_III_AR"/>
    <property type="match status" value="1"/>
</dbReference>
<dbReference type="PANTHER" id="PTHR30511:SF0">
    <property type="entry name" value="ALANINE RACEMASE, CATABOLIC-RELATED"/>
    <property type="match status" value="1"/>
</dbReference>
<evidence type="ECO:0000256" key="1">
    <source>
        <dbReference type="ARBA" id="ARBA00001933"/>
    </source>
</evidence>
<evidence type="ECO:0000256" key="3">
    <source>
        <dbReference type="ARBA" id="ARBA00023235"/>
    </source>
</evidence>
<dbReference type="Gene3D" id="3.20.20.10">
    <property type="entry name" value="Alanine racemase"/>
    <property type="match status" value="1"/>
</dbReference>
<feature type="active site" description="Proton acceptor; specific for D-alanine" evidence="4">
    <location>
        <position position="52"/>
    </location>
</feature>
<feature type="binding site" evidence="4">
    <location>
        <position position="153"/>
    </location>
    <ligand>
        <name>substrate</name>
    </ligand>
</feature>
<evidence type="ECO:0000313" key="6">
    <source>
        <dbReference type="EMBL" id="MCA5892621.1"/>
    </source>
</evidence>
<feature type="domain" description="Alanine racemase C-terminal" evidence="5">
    <location>
        <begin position="266"/>
        <end position="408"/>
    </location>
</feature>
<feature type="active site" description="Proton acceptor; specific for L-alanine" evidence="4">
    <location>
        <position position="287"/>
    </location>
</feature>
<comment type="pathway">
    <text evidence="4">Amino-acid biosynthesis; D-alanine biosynthesis; D-alanine from L-alanine: step 1/1.</text>
</comment>
<feature type="binding site" evidence="4">
    <location>
        <position position="344"/>
    </location>
    <ligand>
        <name>substrate</name>
    </ligand>
</feature>
<dbReference type="RefSeq" id="WP_225564390.1">
    <property type="nucleotide sequence ID" value="NZ_JAIXCQ010000002.1"/>
</dbReference>
<dbReference type="InterPro" id="IPR020622">
    <property type="entry name" value="Ala_racemase_pyridoxalP-BS"/>
</dbReference>
<evidence type="ECO:0000259" key="5">
    <source>
        <dbReference type="SMART" id="SM01005"/>
    </source>
</evidence>
<dbReference type="NCBIfam" id="TIGR00492">
    <property type="entry name" value="alr"/>
    <property type="match status" value="1"/>
</dbReference>